<dbReference type="PROSITE" id="PS50966">
    <property type="entry name" value="ZF_SWIM"/>
    <property type="match status" value="1"/>
</dbReference>
<keyword evidence="3" id="KW-1185">Reference proteome</keyword>
<proteinExistence type="predicted"/>
<dbReference type="InterPro" id="IPR007527">
    <property type="entry name" value="Znf_SWIM"/>
</dbReference>
<accession>A0ABM3QSU7</accession>
<keyword evidence="1" id="KW-0863">Zinc-finger</keyword>
<dbReference type="SUPFAM" id="SSF57850">
    <property type="entry name" value="RING/U-box"/>
    <property type="match status" value="1"/>
</dbReference>
<evidence type="ECO:0000313" key="3">
    <source>
        <dbReference type="Proteomes" id="UP000813463"/>
    </source>
</evidence>
<evidence type="ECO:0000256" key="1">
    <source>
        <dbReference type="PROSITE-ProRule" id="PRU00325"/>
    </source>
</evidence>
<dbReference type="Proteomes" id="UP000813463">
    <property type="component" value="Chromosome 5"/>
</dbReference>
<name>A0ABM3QSU7_SPIOL</name>
<sequence>MPYLYLETKANHEKHSCDRSKPTLQAFIERVSHAVLHNIFLLYRSDPEFYVLGATGNVYIVNITATPSCTCPDRATPCKHILFVLIRVLGVPLDDPSLKSQTLNPCHLERLQATSSSPKSLASRTLRQRFHQMFFLKKELGIQGASIKPCMEADVGATCPICLETGRSGDRMVACETCKIPIHEECLMTWKMTQKWKILTKCVTCRSQWRLKRDQDRYVNLSNYVSEDELKMSPPKGKE</sequence>
<organism evidence="3 4">
    <name type="scientific">Spinacia oleracea</name>
    <name type="common">Spinach</name>
    <dbReference type="NCBI Taxonomy" id="3562"/>
    <lineage>
        <taxon>Eukaryota</taxon>
        <taxon>Viridiplantae</taxon>
        <taxon>Streptophyta</taxon>
        <taxon>Embryophyta</taxon>
        <taxon>Tracheophyta</taxon>
        <taxon>Spermatophyta</taxon>
        <taxon>Magnoliopsida</taxon>
        <taxon>eudicotyledons</taxon>
        <taxon>Gunneridae</taxon>
        <taxon>Pentapetalae</taxon>
        <taxon>Caryophyllales</taxon>
        <taxon>Chenopodiaceae</taxon>
        <taxon>Chenopodioideae</taxon>
        <taxon>Anserineae</taxon>
        <taxon>Spinacia</taxon>
    </lineage>
</organism>
<reference evidence="3" key="1">
    <citation type="journal article" date="2021" name="Nat. Commun.">
        <title>Genomic analyses provide insights into spinach domestication and the genetic basis of agronomic traits.</title>
        <authorList>
            <person name="Cai X."/>
            <person name="Sun X."/>
            <person name="Xu C."/>
            <person name="Sun H."/>
            <person name="Wang X."/>
            <person name="Ge C."/>
            <person name="Zhang Z."/>
            <person name="Wang Q."/>
            <person name="Fei Z."/>
            <person name="Jiao C."/>
            <person name="Wang Q."/>
        </authorList>
    </citation>
    <scope>NUCLEOTIDE SEQUENCE [LARGE SCALE GENOMIC DNA]</scope>
    <source>
        <strain evidence="3">cv. Varoflay</strain>
    </source>
</reference>
<gene>
    <name evidence="4" type="primary">LOC130462103</name>
</gene>
<evidence type="ECO:0000259" key="2">
    <source>
        <dbReference type="PROSITE" id="PS50966"/>
    </source>
</evidence>
<dbReference type="GeneID" id="130462103"/>
<dbReference type="Gene3D" id="3.30.40.10">
    <property type="entry name" value="Zinc/RING finger domain, C3HC4 (zinc finger)"/>
    <property type="match status" value="1"/>
</dbReference>
<reference evidence="4" key="2">
    <citation type="submission" date="2025-08" db="UniProtKB">
        <authorList>
            <consortium name="RefSeq"/>
        </authorList>
    </citation>
    <scope>IDENTIFICATION</scope>
    <source>
        <tissue evidence="4">Leaf</tissue>
    </source>
</reference>
<evidence type="ECO:0000313" key="4">
    <source>
        <dbReference type="RefSeq" id="XP_056686442.1"/>
    </source>
</evidence>
<dbReference type="InterPro" id="IPR039903">
    <property type="entry name" value="Zswim2"/>
</dbReference>
<protein>
    <recommendedName>
        <fullName evidence="2">SWIM-type domain-containing protein</fullName>
    </recommendedName>
</protein>
<dbReference type="PANTHER" id="PTHR21540">
    <property type="entry name" value="RING FINGER AND SWIM DOMAIN-CONTAINING PROTEIN 2"/>
    <property type="match status" value="1"/>
</dbReference>
<keyword evidence="1" id="KW-0862">Zinc</keyword>
<dbReference type="Pfam" id="PF04434">
    <property type="entry name" value="SWIM"/>
    <property type="match status" value="1"/>
</dbReference>
<dbReference type="InterPro" id="IPR013083">
    <property type="entry name" value="Znf_RING/FYVE/PHD"/>
</dbReference>
<dbReference type="PANTHER" id="PTHR21540:SF0">
    <property type="entry name" value="PHD FAMILY PROTEIN"/>
    <property type="match status" value="1"/>
</dbReference>
<dbReference type="RefSeq" id="XP_056686442.1">
    <property type="nucleotide sequence ID" value="XM_056830464.1"/>
</dbReference>
<keyword evidence="1" id="KW-0479">Metal-binding</keyword>
<feature type="domain" description="SWIM-type" evidence="2">
    <location>
        <begin position="59"/>
        <end position="89"/>
    </location>
</feature>